<dbReference type="SUPFAM" id="SSF57850">
    <property type="entry name" value="RING/U-box"/>
    <property type="match status" value="1"/>
</dbReference>
<dbReference type="PANTHER" id="PTHR14305:SF0">
    <property type="entry name" value="E3 UBIQUITIN-PROTEIN LIGASE CCNB1IP1"/>
    <property type="match status" value="1"/>
</dbReference>
<keyword evidence="1" id="KW-0863">Zinc-finger</keyword>
<feature type="compositionally biased region" description="Polar residues" evidence="3">
    <location>
        <begin position="237"/>
        <end position="250"/>
    </location>
</feature>
<dbReference type="Proteomes" id="UP000326757">
    <property type="component" value="Unassembled WGS sequence"/>
</dbReference>
<dbReference type="GO" id="GO:0000795">
    <property type="term" value="C:synaptonemal complex"/>
    <property type="evidence" value="ECO:0007669"/>
    <property type="project" value="InterPro"/>
</dbReference>
<accession>A0A5N6K5X3</accession>
<dbReference type="InterPro" id="IPR013083">
    <property type="entry name" value="Znf_RING/FYVE/PHD"/>
</dbReference>
<dbReference type="GO" id="GO:0007131">
    <property type="term" value="P:reciprocal meiotic recombination"/>
    <property type="evidence" value="ECO:0007669"/>
    <property type="project" value="InterPro"/>
</dbReference>
<dbReference type="AlphaFoldDB" id="A0A5N6K5X3"/>
<feature type="compositionally biased region" description="Low complexity" evidence="3">
    <location>
        <begin position="226"/>
        <end position="236"/>
    </location>
</feature>
<keyword evidence="2" id="KW-0175">Coiled coil</keyword>
<dbReference type="OrthoDB" id="441210at2759"/>
<feature type="coiled-coil region" evidence="2">
    <location>
        <begin position="125"/>
        <end position="187"/>
    </location>
</feature>
<keyword evidence="1" id="KW-0862">Zinc</keyword>
<feature type="region of interest" description="Disordered" evidence="3">
    <location>
        <begin position="213"/>
        <end position="292"/>
    </location>
</feature>
<comment type="caution">
    <text evidence="5">The sequence shown here is derived from an EMBL/GenBank/DDBJ whole genome shotgun (WGS) entry which is preliminary data.</text>
</comment>
<protein>
    <recommendedName>
        <fullName evidence="4">RING-type domain-containing protein</fullName>
    </recommendedName>
</protein>
<sequence length="404" mass="44925">MEFILRCNVLKCRRELDERAVVTTCSHVFCIECSNQFQLSTSIRENRRATCPACDMHLPNPDDVAVTTLNPSEDYKTSVLSGLNPSVIMECAGRALSFWAYQTTQEIVYQEYLAKSLTDKYSTLNSQMDKIIHDANSEISNLRNRMIGMNTDQDALRRKNEELNHNLKEKSKKLLQTQELYDKMKRRGMLGQVQTAASNAVDDAIQATVTGNRFTDDMGTDDRRPQQQSLYTHQQQTVGTHYTGNLQNESMPPPPQRRTRSSEWDTIGQGNSQGFQRQSQVQTTPSSHRQPLMTDSFPPASIGMNILQNHMIGTPLPLSHGRVNSVNSRRTPLSSLNLNGGQSSGLAGYGMRAGLKVGNPQTSIVSGFSRPSVRPAQRSGSNLPFNRDSGLGTPSISRGGGDYY</sequence>
<dbReference type="PANTHER" id="PTHR14305">
    <property type="entry name" value="E3 UBIQUITIN-PROTEIN LIGASE CCNB1IP1"/>
    <property type="match status" value="1"/>
</dbReference>
<feature type="compositionally biased region" description="Polar residues" evidence="3">
    <location>
        <begin position="268"/>
        <end position="289"/>
    </location>
</feature>
<dbReference type="PROSITE" id="PS50089">
    <property type="entry name" value="ZF_RING_2"/>
    <property type="match status" value="1"/>
</dbReference>
<proteinExistence type="predicted"/>
<evidence type="ECO:0000259" key="4">
    <source>
        <dbReference type="PROSITE" id="PS50089"/>
    </source>
</evidence>
<feature type="domain" description="RING-type" evidence="4">
    <location>
        <begin position="12"/>
        <end position="55"/>
    </location>
</feature>
<evidence type="ECO:0000313" key="6">
    <source>
        <dbReference type="Proteomes" id="UP000326757"/>
    </source>
</evidence>
<dbReference type="Gene3D" id="3.30.40.10">
    <property type="entry name" value="Zinc/RING finger domain, C3HC4 (zinc finger)"/>
    <property type="match status" value="1"/>
</dbReference>
<dbReference type="Pfam" id="PF14634">
    <property type="entry name" value="zf-RING_5"/>
    <property type="match status" value="1"/>
</dbReference>
<dbReference type="GO" id="GO:0061630">
    <property type="term" value="F:ubiquitin protein ligase activity"/>
    <property type="evidence" value="ECO:0007669"/>
    <property type="project" value="InterPro"/>
</dbReference>
<dbReference type="InterPro" id="IPR042448">
    <property type="entry name" value="CCNB1IP1"/>
</dbReference>
<gene>
    <name evidence="5" type="ORF">EYC80_001718</name>
</gene>
<evidence type="ECO:0000313" key="5">
    <source>
        <dbReference type="EMBL" id="KAB8297936.1"/>
    </source>
</evidence>
<organism evidence="5 6">
    <name type="scientific">Monilinia laxa</name>
    <name type="common">Brown rot fungus</name>
    <name type="synonym">Sclerotinia laxa</name>
    <dbReference type="NCBI Taxonomy" id="61186"/>
    <lineage>
        <taxon>Eukaryota</taxon>
        <taxon>Fungi</taxon>
        <taxon>Dikarya</taxon>
        <taxon>Ascomycota</taxon>
        <taxon>Pezizomycotina</taxon>
        <taxon>Leotiomycetes</taxon>
        <taxon>Helotiales</taxon>
        <taxon>Sclerotiniaceae</taxon>
        <taxon>Monilinia</taxon>
    </lineage>
</organism>
<dbReference type="CDD" id="cd16449">
    <property type="entry name" value="RING-HC"/>
    <property type="match status" value="1"/>
</dbReference>
<keyword evidence="6" id="KW-1185">Reference proteome</keyword>
<dbReference type="InterPro" id="IPR001841">
    <property type="entry name" value="Znf_RING"/>
</dbReference>
<evidence type="ECO:0000256" key="3">
    <source>
        <dbReference type="SAM" id="MobiDB-lite"/>
    </source>
</evidence>
<evidence type="ECO:0000256" key="2">
    <source>
        <dbReference type="SAM" id="Coils"/>
    </source>
</evidence>
<name>A0A5N6K5X3_MONLA</name>
<feature type="compositionally biased region" description="Basic and acidic residues" evidence="3">
    <location>
        <begin position="214"/>
        <end position="225"/>
    </location>
</feature>
<dbReference type="EMBL" id="VIGI01000007">
    <property type="protein sequence ID" value="KAB8297936.1"/>
    <property type="molecule type" value="Genomic_DNA"/>
</dbReference>
<dbReference type="GO" id="GO:0008270">
    <property type="term" value="F:zinc ion binding"/>
    <property type="evidence" value="ECO:0007669"/>
    <property type="project" value="UniProtKB-KW"/>
</dbReference>
<feature type="region of interest" description="Disordered" evidence="3">
    <location>
        <begin position="362"/>
        <end position="404"/>
    </location>
</feature>
<evidence type="ECO:0000256" key="1">
    <source>
        <dbReference type="PROSITE-ProRule" id="PRU00175"/>
    </source>
</evidence>
<keyword evidence="1" id="KW-0479">Metal-binding</keyword>
<reference evidence="5 6" key="1">
    <citation type="submission" date="2019-06" db="EMBL/GenBank/DDBJ databases">
        <title>Genome Sequence of the Brown Rot Fungal Pathogen Monilinia laxa.</title>
        <authorList>
            <person name="De Miccolis Angelini R.M."/>
            <person name="Landi L."/>
            <person name="Abate D."/>
            <person name="Pollastro S."/>
            <person name="Romanazzi G."/>
            <person name="Faretra F."/>
        </authorList>
    </citation>
    <scope>NUCLEOTIDE SEQUENCE [LARGE SCALE GENOMIC DNA]</scope>
    <source>
        <strain evidence="5 6">Mlax316</strain>
    </source>
</reference>